<dbReference type="Pfam" id="PF25922">
    <property type="entry name" value="DUF7968"/>
    <property type="match status" value="1"/>
</dbReference>
<name>A0A1I6K186_9EURY</name>
<feature type="compositionally biased region" description="Low complexity" evidence="1">
    <location>
        <begin position="1"/>
        <end position="16"/>
    </location>
</feature>
<accession>A0A1I6K186</accession>
<dbReference type="Proteomes" id="UP000199062">
    <property type="component" value="Unassembled WGS sequence"/>
</dbReference>
<feature type="region of interest" description="Disordered" evidence="1">
    <location>
        <begin position="1"/>
        <end position="22"/>
    </location>
</feature>
<dbReference type="AlphaFoldDB" id="A0A1I6K186"/>
<evidence type="ECO:0000313" key="4">
    <source>
        <dbReference type="Proteomes" id="UP000199062"/>
    </source>
</evidence>
<reference evidence="3 4" key="1">
    <citation type="submission" date="2016-10" db="EMBL/GenBank/DDBJ databases">
        <authorList>
            <person name="de Groot N.N."/>
        </authorList>
    </citation>
    <scope>NUCLEOTIDE SEQUENCE [LARGE SCALE GENOMIC DNA]</scope>
    <source>
        <strain evidence="3 4">CGMCC 1.10457</strain>
    </source>
</reference>
<evidence type="ECO:0000313" key="3">
    <source>
        <dbReference type="EMBL" id="SFR84961.1"/>
    </source>
</evidence>
<protein>
    <recommendedName>
        <fullName evidence="2">DUF7968 domain-containing protein</fullName>
    </recommendedName>
</protein>
<sequence length="104" mass="11020">MSTGQEETTAGTPATTVVVSYPPDMGEDGQAFLERASFRNYLARAWDEIAPGETVEEMVNLGCCTDAQNVPLTVESVDGGTRMGPDTAVEFVEGDEPAGLGCDW</sequence>
<organism evidence="3 4">
    <name type="scientific">Halomicrobium zhouii</name>
    <dbReference type="NCBI Taxonomy" id="767519"/>
    <lineage>
        <taxon>Archaea</taxon>
        <taxon>Methanobacteriati</taxon>
        <taxon>Methanobacteriota</taxon>
        <taxon>Stenosarchaea group</taxon>
        <taxon>Halobacteria</taxon>
        <taxon>Halobacteriales</taxon>
        <taxon>Haloarculaceae</taxon>
        <taxon>Halomicrobium</taxon>
    </lineage>
</organism>
<evidence type="ECO:0000256" key="1">
    <source>
        <dbReference type="SAM" id="MobiDB-lite"/>
    </source>
</evidence>
<evidence type="ECO:0000259" key="2">
    <source>
        <dbReference type="Pfam" id="PF25922"/>
    </source>
</evidence>
<gene>
    <name evidence="3" type="ORF">SAMN05216559_0008</name>
</gene>
<keyword evidence="4" id="KW-1185">Reference proteome</keyword>
<dbReference type="RefSeq" id="WP_089812687.1">
    <property type="nucleotide sequence ID" value="NZ_FOZK01000001.1"/>
</dbReference>
<feature type="domain" description="DUF7968" evidence="2">
    <location>
        <begin position="12"/>
        <end position="96"/>
    </location>
</feature>
<dbReference type="InterPro" id="IPR058274">
    <property type="entry name" value="DUF7968"/>
</dbReference>
<proteinExistence type="predicted"/>
<dbReference type="EMBL" id="FOZK01000001">
    <property type="protein sequence ID" value="SFR84961.1"/>
    <property type="molecule type" value="Genomic_DNA"/>
</dbReference>